<accession>F4Q2Q3</accession>
<dbReference type="KEGG" id="dfa:DFA_08516"/>
<dbReference type="Proteomes" id="UP000007797">
    <property type="component" value="Unassembled WGS sequence"/>
</dbReference>
<gene>
    <name evidence="1" type="ORF">DFA_08516</name>
</gene>
<dbReference type="GeneID" id="14869672"/>
<dbReference type="AlphaFoldDB" id="F4Q2Q3"/>
<dbReference type="RefSeq" id="XP_004356004.1">
    <property type="nucleotide sequence ID" value="XM_004355951.1"/>
</dbReference>
<keyword evidence="2" id="KW-1185">Reference proteome</keyword>
<name>F4Q2Q3_CACFS</name>
<evidence type="ECO:0000313" key="1">
    <source>
        <dbReference type="EMBL" id="EGG17520.1"/>
    </source>
</evidence>
<organism evidence="1 2">
    <name type="scientific">Cavenderia fasciculata</name>
    <name type="common">Slime mold</name>
    <name type="synonym">Dictyostelium fasciculatum</name>
    <dbReference type="NCBI Taxonomy" id="261658"/>
    <lineage>
        <taxon>Eukaryota</taxon>
        <taxon>Amoebozoa</taxon>
        <taxon>Evosea</taxon>
        <taxon>Eumycetozoa</taxon>
        <taxon>Dictyostelia</taxon>
        <taxon>Acytosteliales</taxon>
        <taxon>Cavenderiaceae</taxon>
        <taxon>Cavenderia</taxon>
    </lineage>
</organism>
<protein>
    <submittedName>
        <fullName evidence="1">Uncharacterized protein</fullName>
    </submittedName>
</protein>
<dbReference type="EMBL" id="GL883021">
    <property type="protein sequence ID" value="EGG17520.1"/>
    <property type="molecule type" value="Genomic_DNA"/>
</dbReference>
<reference evidence="2" key="1">
    <citation type="journal article" date="2011" name="Genome Res.">
        <title>Phylogeny-wide analysis of social amoeba genomes highlights ancient origins for complex intercellular communication.</title>
        <authorList>
            <person name="Heidel A.J."/>
            <person name="Lawal H.M."/>
            <person name="Felder M."/>
            <person name="Schilde C."/>
            <person name="Helps N.R."/>
            <person name="Tunggal B."/>
            <person name="Rivero F."/>
            <person name="John U."/>
            <person name="Schleicher M."/>
            <person name="Eichinger L."/>
            <person name="Platzer M."/>
            <person name="Noegel A.A."/>
            <person name="Schaap P."/>
            <person name="Gloeckner G."/>
        </authorList>
    </citation>
    <scope>NUCLEOTIDE SEQUENCE [LARGE SCALE GENOMIC DNA]</scope>
    <source>
        <strain evidence="2">SH3</strain>
    </source>
</reference>
<sequence>MIQQPFLTPSTILNNINNNNNNNKMQKVETTTTIPARPVEQPVMNIIKKRPADLYFWVERNRDKELKYPKYNHTNAHFK</sequence>
<evidence type="ECO:0000313" key="2">
    <source>
        <dbReference type="Proteomes" id="UP000007797"/>
    </source>
</evidence>
<proteinExistence type="predicted"/>